<dbReference type="EMBL" id="MQWB01000001">
    <property type="protein sequence ID" value="OZC01782.1"/>
    <property type="molecule type" value="Genomic_DNA"/>
</dbReference>
<feature type="transmembrane region" description="Helical" evidence="7">
    <location>
        <begin position="195"/>
        <end position="216"/>
    </location>
</feature>
<evidence type="ECO:0000256" key="7">
    <source>
        <dbReference type="SAM" id="Phobius"/>
    </source>
</evidence>
<comment type="subcellular location">
    <subcellularLocation>
        <location evidence="1">Cell membrane</location>
        <topology evidence="1">Multi-pass membrane protein</topology>
    </subcellularLocation>
</comment>
<evidence type="ECO:0000256" key="1">
    <source>
        <dbReference type="ARBA" id="ARBA00004651"/>
    </source>
</evidence>
<dbReference type="PANTHER" id="PTHR30213">
    <property type="entry name" value="INNER MEMBRANE PROTEIN YHJD"/>
    <property type="match status" value="1"/>
</dbReference>
<feature type="transmembrane region" description="Helical" evidence="7">
    <location>
        <begin position="106"/>
        <end position="133"/>
    </location>
</feature>
<feature type="compositionally biased region" description="Pro residues" evidence="6">
    <location>
        <begin position="385"/>
        <end position="395"/>
    </location>
</feature>
<name>A0A259TVJ1_9BACT</name>
<feature type="transmembrane region" description="Helical" evidence="7">
    <location>
        <begin position="37"/>
        <end position="67"/>
    </location>
</feature>
<comment type="caution">
    <text evidence="8">The sequence shown here is derived from an EMBL/GenBank/DDBJ whole genome shotgun (WGS) entry which is preliminary data.</text>
</comment>
<dbReference type="InParanoid" id="A0A259TVJ1"/>
<evidence type="ECO:0000256" key="6">
    <source>
        <dbReference type="SAM" id="MobiDB-lite"/>
    </source>
</evidence>
<keyword evidence="4 7" id="KW-1133">Transmembrane helix</keyword>
<evidence type="ECO:0008006" key="10">
    <source>
        <dbReference type="Google" id="ProtNLM"/>
    </source>
</evidence>
<accession>A0A259TVJ1</accession>
<sequence>MSVLPSPPSPTTIGRAIARTGKYYGSGLAKSLFTLPIFIWAQAIAFKVFITLLPLILLATGVFGLVLRQDEPSRIVTDFLRDFLPAGQSEPLVNLVQQLQSASGGLTFVGAGAFLVTVITLLSTLRYVIGMAMGGDRHQMRSILKGYVFDMRMVLQVGSLFLISFALTVGTQIARQYGAEWGLSTAFLDQFTEFVLTKGLPFTITLGMIVQLYYFIPRPHPPWRSAIWGASVSAVLFESAKNGFAIYATHIGKFDRYAASGKTTDATADVANAVADAASGVADAAGGASDSLGGLGGAFGLILAFVFWVYLSGLILVIGAVVTTLHEKRHRPRRNALRRIWKRFGIRRHSAHPEGASDTTADADASGGSPASGDGAATPEATPGLPAPAPLPLPPEASGGPQDPEPVPATPPASAKG</sequence>
<keyword evidence="5 7" id="KW-0472">Membrane</keyword>
<evidence type="ECO:0000256" key="4">
    <source>
        <dbReference type="ARBA" id="ARBA00022989"/>
    </source>
</evidence>
<organism evidence="8 9">
    <name type="scientific">Rubricoccus marinus</name>
    <dbReference type="NCBI Taxonomy" id="716817"/>
    <lineage>
        <taxon>Bacteria</taxon>
        <taxon>Pseudomonadati</taxon>
        <taxon>Rhodothermota</taxon>
        <taxon>Rhodothermia</taxon>
        <taxon>Rhodothermales</taxon>
        <taxon>Rubricoccaceae</taxon>
        <taxon>Rubricoccus</taxon>
    </lineage>
</organism>
<evidence type="ECO:0000256" key="2">
    <source>
        <dbReference type="ARBA" id="ARBA00022475"/>
    </source>
</evidence>
<keyword evidence="9" id="KW-1185">Reference proteome</keyword>
<feature type="transmembrane region" description="Helical" evidence="7">
    <location>
        <begin position="298"/>
        <end position="325"/>
    </location>
</feature>
<evidence type="ECO:0000313" key="9">
    <source>
        <dbReference type="Proteomes" id="UP000216446"/>
    </source>
</evidence>
<evidence type="ECO:0000256" key="3">
    <source>
        <dbReference type="ARBA" id="ARBA00022692"/>
    </source>
</evidence>
<feature type="region of interest" description="Disordered" evidence="6">
    <location>
        <begin position="348"/>
        <end position="417"/>
    </location>
</feature>
<keyword evidence="3 7" id="KW-0812">Transmembrane</keyword>
<dbReference type="RefSeq" id="WP_179270961.1">
    <property type="nucleotide sequence ID" value="NZ_MQWB01000001.1"/>
</dbReference>
<dbReference type="InterPro" id="IPR017039">
    <property type="entry name" value="Virul_fac_BrkB"/>
</dbReference>
<evidence type="ECO:0000256" key="5">
    <source>
        <dbReference type="ARBA" id="ARBA00023136"/>
    </source>
</evidence>
<protein>
    <recommendedName>
        <fullName evidence="10">YihY/virulence factor BrkB family protein</fullName>
    </recommendedName>
</protein>
<dbReference type="PANTHER" id="PTHR30213:SF0">
    <property type="entry name" value="UPF0761 MEMBRANE PROTEIN YIHY"/>
    <property type="match status" value="1"/>
</dbReference>
<keyword evidence="2" id="KW-1003">Cell membrane</keyword>
<evidence type="ECO:0000313" key="8">
    <source>
        <dbReference type="EMBL" id="OZC01782.1"/>
    </source>
</evidence>
<dbReference type="Proteomes" id="UP000216446">
    <property type="component" value="Unassembled WGS sequence"/>
</dbReference>
<reference evidence="8 9" key="1">
    <citation type="submission" date="2016-11" db="EMBL/GenBank/DDBJ databases">
        <title>Study of marine rhodopsin-containing bacteria.</title>
        <authorList>
            <person name="Yoshizawa S."/>
            <person name="Kumagai Y."/>
            <person name="Kogure K."/>
        </authorList>
    </citation>
    <scope>NUCLEOTIDE SEQUENCE [LARGE SCALE GENOMIC DNA]</scope>
    <source>
        <strain evidence="8 9">SG-29</strain>
    </source>
</reference>
<gene>
    <name evidence="8" type="ORF">BSZ36_01535</name>
</gene>
<dbReference type="GO" id="GO:0005886">
    <property type="term" value="C:plasma membrane"/>
    <property type="evidence" value="ECO:0007669"/>
    <property type="project" value="UniProtKB-SubCell"/>
</dbReference>
<feature type="transmembrane region" description="Helical" evidence="7">
    <location>
        <begin position="153"/>
        <end position="174"/>
    </location>
</feature>
<dbReference type="Pfam" id="PF03631">
    <property type="entry name" value="Virul_fac_BrkB"/>
    <property type="match status" value="1"/>
</dbReference>
<dbReference type="AlphaFoldDB" id="A0A259TVJ1"/>
<feature type="compositionally biased region" description="Low complexity" evidence="6">
    <location>
        <begin position="356"/>
        <end position="384"/>
    </location>
</feature>
<proteinExistence type="predicted"/>